<organism evidence="1 2">
    <name type="scientific">Cyclostephanos tholiformis</name>
    <dbReference type="NCBI Taxonomy" id="382380"/>
    <lineage>
        <taxon>Eukaryota</taxon>
        <taxon>Sar</taxon>
        <taxon>Stramenopiles</taxon>
        <taxon>Ochrophyta</taxon>
        <taxon>Bacillariophyta</taxon>
        <taxon>Coscinodiscophyceae</taxon>
        <taxon>Thalassiosirophycidae</taxon>
        <taxon>Stephanodiscales</taxon>
        <taxon>Stephanodiscaceae</taxon>
        <taxon>Cyclostephanos</taxon>
    </lineage>
</organism>
<dbReference type="AlphaFoldDB" id="A0ABD3SH74"/>
<gene>
    <name evidence="1" type="ORF">ACHAXA_004110</name>
</gene>
<proteinExistence type="predicted"/>
<comment type="caution">
    <text evidence="1">The sequence shown here is derived from an EMBL/GenBank/DDBJ whole genome shotgun (WGS) entry which is preliminary data.</text>
</comment>
<keyword evidence="2" id="KW-1185">Reference proteome</keyword>
<name>A0ABD3SH74_9STRA</name>
<dbReference type="Proteomes" id="UP001530377">
    <property type="component" value="Unassembled WGS sequence"/>
</dbReference>
<protein>
    <submittedName>
        <fullName evidence="1">Uncharacterized protein</fullName>
    </submittedName>
</protein>
<accession>A0ABD3SH74</accession>
<reference evidence="1 2" key="1">
    <citation type="submission" date="2024-10" db="EMBL/GenBank/DDBJ databases">
        <title>Updated reference genomes for cyclostephanoid diatoms.</title>
        <authorList>
            <person name="Roberts W.R."/>
            <person name="Alverson A.J."/>
        </authorList>
    </citation>
    <scope>NUCLEOTIDE SEQUENCE [LARGE SCALE GENOMIC DNA]</scope>
    <source>
        <strain evidence="1 2">AJA228-03</strain>
    </source>
</reference>
<evidence type="ECO:0000313" key="1">
    <source>
        <dbReference type="EMBL" id="KAL3823838.1"/>
    </source>
</evidence>
<sequence length="278" mass="30132">MLVGSLPDHKFVGYTFGGESYFDLPRDHNGRAFHSMIEVYVDDFMSLVIPVSQAQLVHTVPAVMTGIHDVFPANDNDNGDDPISEKKLKQLEGQYSTGRRDVTLDTGIDDVKYAINSFASAIYGFYLITSRCNCRVPSPLGNHDPRDGICGTDDDNDGARWCTSGVVVGWEDVCCSLCCQLCTLAQMARHTVDYEERDAACCNTSGVADWDDDEAYVGVEYGHVLEGSVLVDLNRTSSSSQGGKFLVALASFTSTDAHGRELQAGSNGGPIRPPVAEL</sequence>
<evidence type="ECO:0000313" key="2">
    <source>
        <dbReference type="Proteomes" id="UP001530377"/>
    </source>
</evidence>
<dbReference type="EMBL" id="JALLPB020000028">
    <property type="protein sequence ID" value="KAL3823838.1"/>
    <property type="molecule type" value="Genomic_DNA"/>
</dbReference>